<dbReference type="InterPro" id="IPR035595">
    <property type="entry name" value="UDP_glycos_trans_CS"/>
</dbReference>
<sequence length="496" mass="55692">MHHNIGSGEEQRPIEEEMTPHVLMFPFPIQGHMPPMLKLAELLSNVGLYVTFVNTEYSHRRFMHHSSALARLEQRPCFRFRTIPDGLPEDDPRPALHFMVIEESLRTRSRESYRELLTPTIGQDPDGWPPVSCVIADAVLPLALDVAEEVGIHVLIFRTGGACSFWAFHCIPELVKVGVLPFPEDANLDEIVSSVPGMEGFLRRRDLPSFCRDVKSSDNIFRLLKTVTTNAARAEAFIINTFESLEAPMLSHVRSLCPITYAVGPLHTFVKTSIPQNELDSSTNSVNMWEEDCDCIRWLDMKLDKSVVYVSFGSIAVLSREELMEFWQGLVDSGKQFLWVVRPDLVAGGSGEKDTIPEDIEEGTRQRGCIVGWAPQDEVLAHPAVGCFLTHSGWNSTLESVTRGVPMICWPFFTDQQVNSRFVSAVWKIGVDMKDKIGRSIVAETINNVMDGEGEELRRSTVEMAEAARISVEKGGSSYIDFLKLVQHIKSLCRSK</sequence>
<reference evidence="5" key="2">
    <citation type="submission" date="2023-04" db="EMBL/GenBank/DDBJ databases">
        <authorList>
            <person name="Bruccoleri R.E."/>
            <person name="Oakeley E.J."/>
            <person name="Faust A.-M."/>
            <person name="Dessus-Babus S."/>
            <person name="Altorfer M."/>
            <person name="Burckhardt D."/>
            <person name="Oertli M."/>
            <person name="Naumann U."/>
            <person name="Petersen F."/>
            <person name="Wong J."/>
        </authorList>
    </citation>
    <scope>NUCLEOTIDE SEQUENCE</scope>
    <source>
        <strain evidence="5">GSM-AAB239-AS_SAM_17_03QT</strain>
        <tissue evidence="5">Leaf</tissue>
    </source>
</reference>
<dbReference type="GO" id="GO:0080043">
    <property type="term" value="F:quercetin 3-O-glucosyltransferase activity"/>
    <property type="evidence" value="ECO:0007669"/>
    <property type="project" value="TreeGrafter"/>
</dbReference>
<keyword evidence="3" id="KW-0328">Glycosyltransferase</keyword>
<dbReference type="Pfam" id="PF00201">
    <property type="entry name" value="UDPGT"/>
    <property type="match status" value="1"/>
</dbReference>
<evidence type="ECO:0000256" key="3">
    <source>
        <dbReference type="RuleBase" id="RU003718"/>
    </source>
</evidence>
<dbReference type="AlphaFoldDB" id="A0AAX6F8F0"/>
<protein>
    <recommendedName>
        <fullName evidence="4">Glycosyltransferase</fullName>
        <ecNumber evidence="4">2.4.1.-</ecNumber>
    </recommendedName>
</protein>
<dbReference type="FunFam" id="3.40.50.2000:FF:000040">
    <property type="entry name" value="UDP-glycosyltransferase 76C1"/>
    <property type="match status" value="1"/>
</dbReference>
<dbReference type="PANTHER" id="PTHR11926">
    <property type="entry name" value="GLUCOSYL/GLUCURONOSYL TRANSFERASES"/>
    <property type="match status" value="1"/>
</dbReference>
<name>A0AAX6F8F0_IRIPA</name>
<dbReference type="Gene3D" id="3.40.50.2000">
    <property type="entry name" value="Glycogen Phosphorylase B"/>
    <property type="match status" value="2"/>
</dbReference>
<dbReference type="InterPro" id="IPR002213">
    <property type="entry name" value="UDP_glucos_trans"/>
</dbReference>
<dbReference type="GO" id="GO:0080044">
    <property type="term" value="F:quercetin 7-O-glucosyltransferase activity"/>
    <property type="evidence" value="ECO:0007669"/>
    <property type="project" value="TreeGrafter"/>
</dbReference>
<dbReference type="PANTHER" id="PTHR11926:SF1392">
    <property type="entry name" value="GLYCOSYLTRANSFERASE"/>
    <property type="match status" value="1"/>
</dbReference>
<organism evidence="5 6">
    <name type="scientific">Iris pallida</name>
    <name type="common">Sweet iris</name>
    <dbReference type="NCBI Taxonomy" id="29817"/>
    <lineage>
        <taxon>Eukaryota</taxon>
        <taxon>Viridiplantae</taxon>
        <taxon>Streptophyta</taxon>
        <taxon>Embryophyta</taxon>
        <taxon>Tracheophyta</taxon>
        <taxon>Spermatophyta</taxon>
        <taxon>Magnoliopsida</taxon>
        <taxon>Liliopsida</taxon>
        <taxon>Asparagales</taxon>
        <taxon>Iridaceae</taxon>
        <taxon>Iridoideae</taxon>
        <taxon>Irideae</taxon>
        <taxon>Iris</taxon>
    </lineage>
</organism>
<dbReference type="EC" id="2.4.1.-" evidence="4"/>
<comment type="caution">
    <text evidence="5">The sequence shown here is derived from an EMBL/GenBank/DDBJ whole genome shotgun (WGS) entry which is preliminary data.</text>
</comment>
<keyword evidence="6" id="KW-1185">Reference proteome</keyword>
<evidence type="ECO:0000313" key="6">
    <source>
        <dbReference type="Proteomes" id="UP001140949"/>
    </source>
</evidence>
<dbReference type="EMBL" id="JANAVB010031219">
    <property type="protein sequence ID" value="KAJ6812205.1"/>
    <property type="molecule type" value="Genomic_DNA"/>
</dbReference>
<reference evidence="5" key="1">
    <citation type="journal article" date="2023" name="GigaByte">
        <title>Genome assembly of the bearded iris, Iris pallida Lam.</title>
        <authorList>
            <person name="Bruccoleri R.E."/>
            <person name="Oakeley E.J."/>
            <person name="Faust A.M.E."/>
            <person name="Altorfer M."/>
            <person name="Dessus-Babus S."/>
            <person name="Burckhardt D."/>
            <person name="Oertli M."/>
            <person name="Naumann U."/>
            <person name="Petersen F."/>
            <person name="Wong J."/>
        </authorList>
    </citation>
    <scope>NUCLEOTIDE SEQUENCE</scope>
    <source>
        <strain evidence="5">GSM-AAB239-AS_SAM_17_03QT</strain>
    </source>
</reference>
<evidence type="ECO:0000256" key="2">
    <source>
        <dbReference type="ARBA" id="ARBA00022679"/>
    </source>
</evidence>
<dbReference type="SUPFAM" id="SSF53756">
    <property type="entry name" value="UDP-Glycosyltransferase/glycogen phosphorylase"/>
    <property type="match status" value="1"/>
</dbReference>
<proteinExistence type="inferred from homology"/>
<gene>
    <name evidence="5" type="ORF">M6B38_148880</name>
</gene>
<comment type="similarity">
    <text evidence="1 3">Belongs to the UDP-glycosyltransferase family.</text>
</comment>
<evidence type="ECO:0000256" key="4">
    <source>
        <dbReference type="RuleBase" id="RU362057"/>
    </source>
</evidence>
<evidence type="ECO:0000256" key="1">
    <source>
        <dbReference type="ARBA" id="ARBA00009995"/>
    </source>
</evidence>
<dbReference type="PROSITE" id="PS00375">
    <property type="entry name" value="UDPGT"/>
    <property type="match status" value="1"/>
</dbReference>
<evidence type="ECO:0000313" key="5">
    <source>
        <dbReference type="EMBL" id="KAJ6812205.1"/>
    </source>
</evidence>
<keyword evidence="2 3" id="KW-0808">Transferase</keyword>
<dbReference type="CDD" id="cd03784">
    <property type="entry name" value="GT1_Gtf-like"/>
    <property type="match status" value="1"/>
</dbReference>
<dbReference type="Proteomes" id="UP001140949">
    <property type="component" value="Unassembled WGS sequence"/>
</dbReference>
<accession>A0AAX6F8F0</accession>